<reference evidence="3 4" key="1">
    <citation type="submission" date="2019-01" db="EMBL/GenBank/DDBJ databases">
        <title>Draft genome sequence of Psathyrella aberdarensis IHI B618.</title>
        <authorList>
            <person name="Buettner E."/>
            <person name="Kellner H."/>
        </authorList>
    </citation>
    <scope>NUCLEOTIDE SEQUENCE [LARGE SCALE GENOMIC DNA]</scope>
    <source>
        <strain evidence="3 4">IHI B618</strain>
    </source>
</reference>
<organism evidence="3 4">
    <name type="scientific">Candolleomyces aberdarensis</name>
    <dbReference type="NCBI Taxonomy" id="2316362"/>
    <lineage>
        <taxon>Eukaryota</taxon>
        <taxon>Fungi</taxon>
        <taxon>Dikarya</taxon>
        <taxon>Basidiomycota</taxon>
        <taxon>Agaricomycotina</taxon>
        <taxon>Agaricomycetes</taxon>
        <taxon>Agaricomycetidae</taxon>
        <taxon>Agaricales</taxon>
        <taxon>Agaricineae</taxon>
        <taxon>Psathyrellaceae</taxon>
        <taxon>Candolleomyces</taxon>
    </lineage>
</organism>
<dbReference type="OrthoDB" id="2322499at2759"/>
<dbReference type="AlphaFoldDB" id="A0A4Q2DNA9"/>
<dbReference type="InterPro" id="IPR001810">
    <property type="entry name" value="F-box_dom"/>
</dbReference>
<evidence type="ECO:0000313" key="3">
    <source>
        <dbReference type="EMBL" id="RXW20255.1"/>
    </source>
</evidence>
<name>A0A4Q2DNA9_9AGAR</name>
<dbReference type="InterPro" id="IPR036047">
    <property type="entry name" value="F-box-like_dom_sf"/>
</dbReference>
<keyword evidence="4" id="KW-1185">Reference proteome</keyword>
<dbReference type="PROSITE" id="PS50181">
    <property type="entry name" value="FBOX"/>
    <property type="match status" value="1"/>
</dbReference>
<dbReference type="SUPFAM" id="SSF81383">
    <property type="entry name" value="F-box domain"/>
    <property type="match status" value="1"/>
</dbReference>
<dbReference type="EMBL" id="SDEE01000158">
    <property type="protein sequence ID" value="RXW20255.1"/>
    <property type="molecule type" value="Genomic_DNA"/>
</dbReference>
<dbReference type="CDD" id="cd09917">
    <property type="entry name" value="F-box_SF"/>
    <property type="match status" value="1"/>
</dbReference>
<gene>
    <name evidence="3" type="ORF">EST38_g5599</name>
</gene>
<dbReference type="STRING" id="2316362.A0A4Q2DNA9"/>
<comment type="caution">
    <text evidence="3">The sequence shown here is derived from an EMBL/GenBank/DDBJ whole genome shotgun (WGS) entry which is preliminary data.</text>
</comment>
<evidence type="ECO:0000259" key="2">
    <source>
        <dbReference type="PROSITE" id="PS50181"/>
    </source>
</evidence>
<sequence>MDMGNKPQRSGSQIKRARASDTSSTGSLGVPTFSPGNGKQRASFDFFKDSPLDILREVLDYLSPLDLLHLSRTSKALRAFFMNKISSPAIWRSALAAVNGLPPCPEDLAEPQYANLLFGNHCHLCLVEHDYVSKYMEARVRLCQTCGVYEFLPWDKLSGKIDERLKSLIPCIVASPSRHEQEIKHITCDSFNQNSTRKQYFHVVTAIKLNKELEALGSHEKMKTSWLENRGAVWNRMREHSDACRNHASMMFETEQARVSQARNCRKQQLREKIAGLGWGSEFDRMDRANAQTRNANLCCVGYLRRTEDLTEQEWEETKPDWLIFMEAIRNITERSARAQRFEALVRTQIVPFYSRYVLSQPSKALTPTLAEVVLMEELLPILGNHVLSQVPQDPDGIFDNVFGRFPELLAKWNSEREEVLMQALRKSTVYECKDIPEGVLSYASTVFSCRECGDVLTYPTVFVHECFLRLTCPDPARLISKKTRRWKQEVEFSALGGVLAQEALDEIAHDVFRDARSWQPGSNLVFHDPGYHHTVVVLDLLGLERTTTSEELRQIDPYLECRCECFKRSKSETMGWMEALMHCKGSHSYGGSFAIVDKRGGPTETWQQIQVYMYKSLCPLCQQWQNDPREDVIRHYGEHGCSEAGAQAFDSRAWKEEMDFAQWIVDPAFE</sequence>
<feature type="region of interest" description="Disordered" evidence="1">
    <location>
        <begin position="1"/>
        <end position="36"/>
    </location>
</feature>
<accession>A0A4Q2DNA9</accession>
<dbReference type="Proteomes" id="UP000290288">
    <property type="component" value="Unassembled WGS sequence"/>
</dbReference>
<proteinExistence type="predicted"/>
<feature type="domain" description="F-box" evidence="2">
    <location>
        <begin position="44"/>
        <end position="94"/>
    </location>
</feature>
<evidence type="ECO:0000256" key="1">
    <source>
        <dbReference type="SAM" id="MobiDB-lite"/>
    </source>
</evidence>
<protein>
    <recommendedName>
        <fullName evidence="2">F-box domain-containing protein</fullName>
    </recommendedName>
</protein>
<dbReference type="Pfam" id="PF00646">
    <property type="entry name" value="F-box"/>
    <property type="match status" value="1"/>
</dbReference>
<evidence type="ECO:0000313" key="4">
    <source>
        <dbReference type="Proteomes" id="UP000290288"/>
    </source>
</evidence>